<dbReference type="SUPFAM" id="SSF47226">
    <property type="entry name" value="Histidine-containing phosphotransfer domain, HPT domain"/>
    <property type="match status" value="1"/>
</dbReference>
<dbReference type="InterPro" id="IPR001789">
    <property type="entry name" value="Sig_transdc_resp-reg_receiver"/>
</dbReference>
<keyword evidence="7 11" id="KW-1133">Transmembrane helix</keyword>
<evidence type="ECO:0000256" key="2">
    <source>
        <dbReference type="ARBA" id="ARBA00004651"/>
    </source>
</evidence>
<feature type="transmembrane region" description="Helical" evidence="11">
    <location>
        <begin position="170"/>
        <end position="190"/>
    </location>
</feature>
<keyword evidence="14" id="KW-0547">Nucleotide-binding</keyword>
<dbReference type="SUPFAM" id="SSF47384">
    <property type="entry name" value="Homodimeric domain of signal transducing histidine kinase"/>
    <property type="match status" value="1"/>
</dbReference>
<evidence type="ECO:0000313" key="14">
    <source>
        <dbReference type="EMBL" id="MEK0085594.1"/>
    </source>
</evidence>
<keyword evidence="6 11" id="KW-0812">Transmembrane</keyword>
<dbReference type="CDD" id="cd00082">
    <property type="entry name" value="HisKA"/>
    <property type="match status" value="1"/>
</dbReference>
<dbReference type="InterPro" id="IPR007895">
    <property type="entry name" value="MASE1"/>
</dbReference>
<keyword evidence="14" id="KW-0067">ATP-binding</keyword>
<comment type="catalytic activity">
    <reaction evidence="1">
        <text>ATP + protein L-histidine = ADP + protein N-phospho-L-histidine.</text>
        <dbReference type="EC" id="2.7.13.3"/>
    </reaction>
</comment>
<dbReference type="Pfam" id="PF00512">
    <property type="entry name" value="HisKA"/>
    <property type="match status" value="1"/>
</dbReference>
<evidence type="ECO:0000256" key="4">
    <source>
        <dbReference type="ARBA" id="ARBA00022475"/>
    </source>
</evidence>
<evidence type="ECO:0000256" key="1">
    <source>
        <dbReference type="ARBA" id="ARBA00000085"/>
    </source>
</evidence>
<dbReference type="Gene3D" id="1.10.287.130">
    <property type="match status" value="1"/>
</dbReference>
<name>A0ABU8XXC7_9PROT</name>
<dbReference type="GO" id="GO:0005524">
    <property type="term" value="F:ATP binding"/>
    <property type="evidence" value="ECO:0007669"/>
    <property type="project" value="UniProtKB-KW"/>
</dbReference>
<dbReference type="SMART" id="SM00387">
    <property type="entry name" value="HATPase_c"/>
    <property type="match status" value="1"/>
</dbReference>
<reference evidence="14 15" key="1">
    <citation type="submission" date="2024-01" db="EMBL/GenBank/DDBJ databases">
        <title>Multi-omics insights into the function and evolution of sodium benzoate biodegradation pathways in Benzoatithermus flavus gen. nov., sp. nov. from hot spring.</title>
        <authorList>
            <person name="Hu C.-J."/>
            <person name="Li W.-J."/>
        </authorList>
    </citation>
    <scope>NUCLEOTIDE SEQUENCE [LARGE SCALE GENOMIC DNA]</scope>
    <source>
        <strain evidence="14 15">SYSU G07066</strain>
    </source>
</reference>
<dbReference type="Gene3D" id="1.20.120.160">
    <property type="entry name" value="HPT domain"/>
    <property type="match status" value="1"/>
</dbReference>
<dbReference type="PANTHER" id="PTHR45339">
    <property type="entry name" value="HYBRID SIGNAL TRANSDUCTION HISTIDINE KINASE J"/>
    <property type="match status" value="1"/>
</dbReference>
<dbReference type="InterPro" id="IPR036890">
    <property type="entry name" value="HATPase_C_sf"/>
</dbReference>
<dbReference type="InterPro" id="IPR005467">
    <property type="entry name" value="His_kinase_dom"/>
</dbReference>
<dbReference type="PROSITE" id="PS50109">
    <property type="entry name" value="HIS_KIN"/>
    <property type="match status" value="1"/>
</dbReference>
<evidence type="ECO:0000259" key="12">
    <source>
        <dbReference type="PROSITE" id="PS50109"/>
    </source>
</evidence>
<feature type="transmembrane region" description="Helical" evidence="11">
    <location>
        <begin position="281"/>
        <end position="303"/>
    </location>
</feature>
<dbReference type="InterPro" id="IPR011006">
    <property type="entry name" value="CheY-like_superfamily"/>
</dbReference>
<evidence type="ECO:0000313" key="15">
    <source>
        <dbReference type="Proteomes" id="UP001375743"/>
    </source>
</evidence>
<proteinExistence type="predicted"/>
<dbReference type="SUPFAM" id="SSF52172">
    <property type="entry name" value="CheY-like"/>
    <property type="match status" value="1"/>
</dbReference>
<evidence type="ECO:0000256" key="5">
    <source>
        <dbReference type="ARBA" id="ARBA00022553"/>
    </source>
</evidence>
<feature type="transmembrane region" description="Helical" evidence="11">
    <location>
        <begin position="227"/>
        <end position="260"/>
    </location>
</feature>
<dbReference type="Pfam" id="PF02518">
    <property type="entry name" value="HATPase_c"/>
    <property type="match status" value="1"/>
</dbReference>
<dbReference type="InterPro" id="IPR036641">
    <property type="entry name" value="HPT_dom_sf"/>
</dbReference>
<feature type="transmembrane region" description="Helical" evidence="11">
    <location>
        <begin position="49"/>
        <end position="66"/>
    </location>
</feature>
<evidence type="ECO:0000259" key="13">
    <source>
        <dbReference type="PROSITE" id="PS50110"/>
    </source>
</evidence>
<dbReference type="InterPro" id="IPR003661">
    <property type="entry name" value="HisK_dim/P_dom"/>
</dbReference>
<keyword evidence="15" id="KW-1185">Reference proteome</keyword>
<dbReference type="PRINTS" id="PR00344">
    <property type="entry name" value="BCTRLSENSOR"/>
</dbReference>
<organism evidence="14 15">
    <name type="scientific">Benzoatithermus flavus</name>
    <dbReference type="NCBI Taxonomy" id="3108223"/>
    <lineage>
        <taxon>Bacteria</taxon>
        <taxon>Pseudomonadati</taxon>
        <taxon>Pseudomonadota</taxon>
        <taxon>Alphaproteobacteria</taxon>
        <taxon>Geminicoccales</taxon>
        <taxon>Geminicoccaceae</taxon>
        <taxon>Benzoatithermus</taxon>
    </lineage>
</organism>
<keyword evidence="4" id="KW-1003">Cell membrane</keyword>
<feature type="transmembrane region" description="Helical" evidence="11">
    <location>
        <begin position="21"/>
        <end position="43"/>
    </location>
</feature>
<dbReference type="EMBL" id="JBBLZC010000030">
    <property type="protein sequence ID" value="MEK0085594.1"/>
    <property type="molecule type" value="Genomic_DNA"/>
</dbReference>
<comment type="caution">
    <text evidence="14">The sequence shown here is derived from an EMBL/GenBank/DDBJ whole genome shotgun (WGS) entry which is preliminary data.</text>
</comment>
<dbReference type="Pfam" id="PF01627">
    <property type="entry name" value="Hpt"/>
    <property type="match status" value="1"/>
</dbReference>
<dbReference type="Proteomes" id="UP001375743">
    <property type="component" value="Unassembled WGS sequence"/>
</dbReference>
<evidence type="ECO:0000256" key="10">
    <source>
        <dbReference type="PROSITE-ProRule" id="PRU00169"/>
    </source>
</evidence>
<evidence type="ECO:0000256" key="11">
    <source>
        <dbReference type="SAM" id="Phobius"/>
    </source>
</evidence>
<dbReference type="Gene3D" id="3.30.565.10">
    <property type="entry name" value="Histidine kinase-like ATPase, C-terminal domain"/>
    <property type="match status" value="1"/>
</dbReference>
<dbReference type="CDD" id="cd17546">
    <property type="entry name" value="REC_hyHK_CKI1_RcsC-like"/>
    <property type="match status" value="1"/>
</dbReference>
<feature type="transmembrane region" description="Helical" evidence="11">
    <location>
        <begin position="135"/>
        <end position="158"/>
    </location>
</feature>
<dbReference type="PANTHER" id="PTHR45339:SF5">
    <property type="entry name" value="HISTIDINE KINASE"/>
    <property type="match status" value="1"/>
</dbReference>
<feature type="transmembrane region" description="Helical" evidence="11">
    <location>
        <begin position="202"/>
        <end position="221"/>
    </location>
</feature>
<feature type="modified residue" description="4-aspartylphosphate" evidence="10">
    <location>
        <position position="623"/>
    </location>
</feature>
<dbReference type="Gene3D" id="3.40.50.2300">
    <property type="match status" value="1"/>
</dbReference>
<feature type="domain" description="Response regulatory" evidence="13">
    <location>
        <begin position="574"/>
        <end position="691"/>
    </location>
</feature>
<dbReference type="RefSeq" id="WP_418161444.1">
    <property type="nucleotide sequence ID" value="NZ_JBBLZC010000030.1"/>
</dbReference>
<evidence type="ECO:0000256" key="6">
    <source>
        <dbReference type="ARBA" id="ARBA00022692"/>
    </source>
</evidence>
<evidence type="ECO:0000256" key="3">
    <source>
        <dbReference type="ARBA" id="ARBA00012438"/>
    </source>
</evidence>
<dbReference type="Pfam" id="PF05231">
    <property type="entry name" value="MASE1"/>
    <property type="match status" value="1"/>
</dbReference>
<dbReference type="CDD" id="cd16922">
    <property type="entry name" value="HATPase_EvgS-ArcB-TorS-like"/>
    <property type="match status" value="1"/>
</dbReference>
<dbReference type="EC" id="2.7.13.3" evidence="3"/>
<protein>
    <recommendedName>
        <fullName evidence="3">histidine kinase</fullName>
        <ecNumber evidence="3">2.7.13.3</ecNumber>
    </recommendedName>
</protein>
<dbReference type="InterPro" id="IPR004358">
    <property type="entry name" value="Sig_transdc_His_kin-like_C"/>
</dbReference>
<dbReference type="SMART" id="SM00448">
    <property type="entry name" value="REC"/>
    <property type="match status" value="1"/>
</dbReference>
<dbReference type="PROSITE" id="PS50110">
    <property type="entry name" value="RESPONSE_REGULATORY"/>
    <property type="match status" value="1"/>
</dbReference>
<dbReference type="InterPro" id="IPR036097">
    <property type="entry name" value="HisK_dim/P_sf"/>
</dbReference>
<evidence type="ECO:0000256" key="8">
    <source>
        <dbReference type="ARBA" id="ARBA00023012"/>
    </source>
</evidence>
<evidence type="ECO:0000256" key="7">
    <source>
        <dbReference type="ARBA" id="ARBA00022989"/>
    </source>
</evidence>
<gene>
    <name evidence="14" type="ORF">U1T56_20770</name>
</gene>
<dbReference type="SMART" id="SM00388">
    <property type="entry name" value="HisKA"/>
    <property type="match status" value="1"/>
</dbReference>
<keyword evidence="9 11" id="KW-0472">Membrane</keyword>
<evidence type="ECO:0000256" key="9">
    <source>
        <dbReference type="ARBA" id="ARBA00023136"/>
    </source>
</evidence>
<dbReference type="SUPFAM" id="SSF55874">
    <property type="entry name" value="ATPase domain of HSP90 chaperone/DNA topoisomerase II/histidine kinase"/>
    <property type="match status" value="1"/>
</dbReference>
<feature type="domain" description="Histidine kinase" evidence="12">
    <location>
        <begin position="332"/>
        <end position="553"/>
    </location>
</feature>
<accession>A0ABU8XXC7</accession>
<keyword evidence="5 10" id="KW-0597">Phosphoprotein</keyword>
<dbReference type="InterPro" id="IPR008207">
    <property type="entry name" value="Sig_transdc_His_kin_Hpt_dom"/>
</dbReference>
<keyword evidence="8" id="KW-0902">Two-component regulatory system</keyword>
<sequence length="819" mass="86769">MSCIPEDDRAAAPKCPICDPGTLGGAMLAALLYFAAVAAIVPTRENGDIAAVWPANGILLAAMLQAGRPARRLLPAAPAVVAGAAANLLLGMPVGMALGLAACNVSEAVLAATALRRGSGFDAASLLTMDGLARFAGIAGILAPMLAASAGAAIVALAGDASFGATWWSWYVGDALGLLTTVPFFLCWASPCLRPRRGVWPALELAALTGSVPIVTVLTFTQQHMPLMFVIFPLLLLTAFRSGLPGVTATLLALGISATWLTTHGQGPMAPIPGAGTAERLLYLQLCLVVAVVSTLPVAAVLAERERLARHLAQARRTAEVASRAKDRFLAAMSHEIRTPMTAVLGMADLLAGTSLDPTQHRYVTNVRRSGRLLLAIIDDILDFMRLGSGELRLERVDFDPAEVVERVRSSMQVKAAEKGLVLDIRLGPARPPALRGDPRRLEQVLLNLVGNAIKFTEKGEVVVRLATEPVADGTIRLSCSVQDSGIGMSEEEVRRLFRPFSQAHDGIGRRFGGTGLGLVICRRLIQSMGGTIQVESRPGRGSIFRFEVMLERGRDVAPAAAVPPGLRDLPPLRVLLADDAPLNRELLRDMLVRHGHEVVQTENGAEFLERAARERFDLLLLDIQMPVMDGEEAIRRLRADSGPNRHAPAIALTANVVEADRRRYLAAGMDRCLSKPIVWAQLSATIAALLAADGREEDGPDPKTAVDWSFVAATFGDMPVERRDSYLARALAEARASLGELQEQQADGQAACRTAHRLKGTARSFGLVAIGACAEAIERAAATGSDLRAPLAALERAVTTTAAALGTGRCDQKGKGGA</sequence>
<comment type="subcellular location">
    <subcellularLocation>
        <location evidence="2">Cell membrane</location>
        <topology evidence="2">Multi-pass membrane protein</topology>
    </subcellularLocation>
</comment>
<dbReference type="InterPro" id="IPR003594">
    <property type="entry name" value="HATPase_dom"/>
</dbReference>
<dbReference type="Pfam" id="PF00072">
    <property type="entry name" value="Response_reg"/>
    <property type="match status" value="1"/>
</dbReference>